<proteinExistence type="predicted"/>
<accession>A0A084VGN8</accession>
<dbReference type="EMBL" id="KE524836">
    <property type="protein sequence ID" value="KFB37132.1"/>
    <property type="molecule type" value="Genomic_DNA"/>
</dbReference>
<dbReference type="EnsemblMetazoa" id="ASIC004354-RA">
    <property type="protein sequence ID" value="ASIC004354-PA"/>
    <property type="gene ID" value="ASIC004354"/>
</dbReference>
<organism evidence="1">
    <name type="scientific">Anopheles sinensis</name>
    <name type="common">Mosquito</name>
    <dbReference type="NCBI Taxonomy" id="74873"/>
    <lineage>
        <taxon>Eukaryota</taxon>
        <taxon>Metazoa</taxon>
        <taxon>Ecdysozoa</taxon>
        <taxon>Arthropoda</taxon>
        <taxon>Hexapoda</taxon>
        <taxon>Insecta</taxon>
        <taxon>Pterygota</taxon>
        <taxon>Neoptera</taxon>
        <taxon>Endopterygota</taxon>
        <taxon>Diptera</taxon>
        <taxon>Nematocera</taxon>
        <taxon>Culicoidea</taxon>
        <taxon>Culicidae</taxon>
        <taxon>Anophelinae</taxon>
        <taxon>Anopheles</taxon>
    </lineage>
</organism>
<dbReference type="EMBL" id="ATLV01013038">
    <property type="status" value="NOT_ANNOTATED_CDS"/>
    <property type="molecule type" value="Genomic_DNA"/>
</dbReference>
<dbReference type="VEuPathDB" id="VectorBase:ASIC004354"/>
<evidence type="ECO:0000313" key="1">
    <source>
        <dbReference type="EMBL" id="KFB37132.1"/>
    </source>
</evidence>
<sequence length="123" mass="12646">MVWFADSGGGGGHRRRRAGIEIIRFGVSGGGLGLVGGGRLHVCFSKSGNRGITKRVEGFTAFARASACGSPGKDVRARRGLPDAVGWAQSPKLLASAGNCAGVYRGTGVSADNRRMLTEAIAD</sequence>
<gene>
    <name evidence="1" type="ORF">ZHAS_00004354</name>
</gene>
<keyword evidence="3" id="KW-1185">Reference proteome</keyword>
<dbReference type="Proteomes" id="UP000030765">
    <property type="component" value="Unassembled WGS sequence"/>
</dbReference>
<dbReference type="AlphaFoldDB" id="A0A084VGN8"/>
<evidence type="ECO:0000313" key="2">
    <source>
        <dbReference type="EnsemblMetazoa" id="ASIC004354-PA"/>
    </source>
</evidence>
<protein>
    <submittedName>
        <fullName evidence="1 2">YD repeat protein</fullName>
    </submittedName>
</protein>
<name>A0A084VGN8_ANOSI</name>
<reference evidence="1 3" key="1">
    <citation type="journal article" date="2014" name="BMC Genomics">
        <title>Genome sequence of Anopheles sinensis provides insight into genetics basis of mosquito competence for malaria parasites.</title>
        <authorList>
            <person name="Zhou D."/>
            <person name="Zhang D."/>
            <person name="Ding G."/>
            <person name="Shi L."/>
            <person name="Hou Q."/>
            <person name="Ye Y."/>
            <person name="Xu Y."/>
            <person name="Zhou H."/>
            <person name="Xiong C."/>
            <person name="Li S."/>
            <person name="Yu J."/>
            <person name="Hong S."/>
            <person name="Yu X."/>
            <person name="Zou P."/>
            <person name="Chen C."/>
            <person name="Chang X."/>
            <person name="Wang W."/>
            <person name="Lv Y."/>
            <person name="Sun Y."/>
            <person name="Ma L."/>
            <person name="Shen B."/>
            <person name="Zhu C."/>
        </authorList>
    </citation>
    <scope>NUCLEOTIDE SEQUENCE [LARGE SCALE GENOMIC DNA]</scope>
</reference>
<reference evidence="2" key="2">
    <citation type="submission" date="2020-05" db="UniProtKB">
        <authorList>
            <consortium name="EnsemblMetazoa"/>
        </authorList>
    </citation>
    <scope>IDENTIFICATION</scope>
</reference>
<evidence type="ECO:0000313" key="3">
    <source>
        <dbReference type="Proteomes" id="UP000030765"/>
    </source>
</evidence>